<organism evidence="1 2">
    <name type="scientific">Duganella vulcania</name>
    <dbReference type="NCBI Taxonomy" id="2692166"/>
    <lineage>
        <taxon>Bacteria</taxon>
        <taxon>Pseudomonadati</taxon>
        <taxon>Pseudomonadota</taxon>
        <taxon>Betaproteobacteria</taxon>
        <taxon>Burkholderiales</taxon>
        <taxon>Oxalobacteraceae</taxon>
        <taxon>Telluria group</taxon>
        <taxon>Duganella</taxon>
    </lineage>
</organism>
<reference evidence="1" key="1">
    <citation type="submission" date="2019-12" db="EMBL/GenBank/DDBJ databases">
        <title>Novel species isolated from a subtropical stream in China.</title>
        <authorList>
            <person name="Lu H."/>
        </authorList>
    </citation>
    <scope>NUCLEOTIDE SEQUENCE [LARGE SCALE GENOMIC DNA]</scope>
    <source>
        <strain evidence="1">FT81W</strain>
    </source>
</reference>
<comment type="caution">
    <text evidence="1">The sequence shown here is derived from an EMBL/GenBank/DDBJ whole genome shotgun (WGS) entry which is preliminary data.</text>
</comment>
<dbReference type="Proteomes" id="UP000447355">
    <property type="component" value="Unassembled WGS sequence"/>
</dbReference>
<dbReference type="Gene3D" id="3.90.190.10">
    <property type="entry name" value="Protein tyrosine phosphatase superfamily"/>
    <property type="match status" value="1"/>
</dbReference>
<dbReference type="RefSeq" id="WP_161082032.1">
    <property type="nucleotide sequence ID" value="NZ_WWCX01000001.1"/>
</dbReference>
<evidence type="ECO:0008006" key="3">
    <source>
        <dbReference type="Google" id="ProtNLM"/>
    </source>
</evidence>
<sequence length="172" mass="19044">MIESVAFMSEKAACALEPRPGTALLSISNPGVHTVPLQEGWSPLLRVYFPDAGCDAGMLNFLGGYDKYLALGFPNHEHALAMRAFIESLRQSSSPYHLLVHCHAGRSRSVAVAKYVADLCSLPLEGDLSRLNETVLNLMRDPYYYAPVGYAHQVQLRPSAKHRLLRFFGLAR</sequence>
<dbReference type="SUPFAM" id="SSF52799">
    <property type="entry name" value="(Phosphotyrosine protein) phosphatases II"/>
    <property type="match status" value="1"/>
</dbReference>
<evidence type="ECO:0000313" key="1">
    <source>
        <dbReference type="EMBL" id="MYM92775.1"/>
    </source>
</evidence>
<dbReference type="EMBL" id="WWCX01000001">
    <property type="protein sequence ID" value="MYM92775.1"/>
    <property type="molecule type" value="Genomic_DNA"/>
</dbReference>
<dbReference type="AlphaFoldDB" id="A0A845GH94"/>
<evidence type="ECO:0000313" key="2">
    <source>
        <dbReference type="Proteomes" id="UP000447355"/>
    </source>
</evidence>
<gene>
    <name evidence="1" type="ORF">GTP90_02735</name>
</gene>
<proteinExistence type="predicted"/>
<name>A0A845GH94_9BURK</name>
<dbReference type="InterPro" id="IPR029021">
    <property type="entry name" value="Prot-tyrosine_phosphatase-like"/>
</dbReference>
<accession>A0A845GH94</accession>
<protein>
    <recommendedName>
        <fullName evidence="3">Tyrosine specific protein phosphatases domain-containing protein</fullName>
    </recommendedName>
</protein>